<evidence type="ECO:0000313" key="3">
    <source>
        <dbReference type="EMBL" id="AAP08249.1"/>
    </source>
</evidence>
<accession>Q813U6</accession>
<keyword evidence="4" id="KW-1185">Reference proteome</keyword>
<dbReference type="KEGG" id="bce:BC1265"/>
<feature type="chain" id="PRO_5039548682" evidence="2">
    <location>
        <begin position="18"/>
        <end position="327"/>
    </location>
</feature>
<feature type="region of interest" description="Disordered" evidence="1">
    <location>
        <begin position="28"/>
        <end position="59"/>
    </location>
</feature>
<name>Q813U6_BACCR</name>
<dbReference type="RefSeq" id="WP_000915151.1">
    <property type="nucleotide sequence ID" value="NC_004722.1"/>
</dbReference>
<evidence type="ECO:0000256" key="1">
    <source>
        <dbReference type="SAM" id="MobiDB-lite"/>
    </source>
</evidence>
<feature type="compositionally biased region" description="Basic and acidic residues" evidence="1">
    <location>
        <begin position="28"/>
        <end position="57"/>
    </location>
</feature>
<proteinExistence type="predicted"/>
<reference evidence="3 4" key="1">
    <citation type="journal article" date="2003" name="Nature">
        <title>Genome sequence of Bacillus cereus and comparative analysis with Bacillus anthracis.</title>
        <authorList>
            <person name="Ivanova N."/>
            <person name="Sorokin A."/>
            <person name="Anderson I."/>
            <person name="Galleron N."/>
            <person name="Candelon B."/>
            <person name="Kapatral V."/>
            <person name="Bhattacharyya A."/>
            <person name="Reznik G."/>
            <person name="Mikhailova N."/>
            <person name="Lapidus A."/>
            <person name="Chu L."/>
            <person name="Mazur M."/>
            <person name="Goltsman E."/>
            <person name="Larsen N."/>
            <person name="D'Souza M."/>
            <person name="Walunas T."/>
            <person name="Grechkin Y."/>
            <person name="Pusch G."/>
            <person name="Haselkorn R."/>
            <person name="Fonstein M."/>
            <person name="Ehrlich S.D."/>
            <person name="Overbeek R."/>
            <person name="Kyrpides N."/>
        </authorList>
    </citation>
    <scope>NUCLEOTIDE SEQUENCE [LARGE SCALE GENOMIC DNA]</scope>
    <source>
        <strain evidence="4">ATCC 14579 / DSM 31 / CCUG 7414 / JCM 2152 / NBRC 15305 / NCIMB 9373 / NCTC 2599 / NRRL B-3711</strain>
    </source>
</reference>
<sequence>MLKKWGIILLMFGLIFAGCSSKTDQKVEKEDAEKTTEVKNEKEKNKVEENKKGETNKSVETANSATSFGEGMYKVGVDVPSGEYMLIAQNGVGYFSINSSSSSNSILANDNFAGNSIITIENGQYVTINRAKMYPINNAPSLTPVNGILSDGMYIVGKHLSAGEYKITSSSGQMGYFSINSGSTVSQLKNIIENGNFNGERYIKVNEGQYLKINRASIKVDGKISGENVSPTEEIKLTNKKEDGMHFWKGEKEIITGHDWMALSDTEKTKLIQLSIDHIQSDGVVKLKKSNQEYVNLLNKYLSDNSKQNEKIKDIFANIMLEDIQNK</sequence>
<keyword evidence="2" id="KW-0732">Signal</keyword>
<evidence type="ECO:0000256" key="2">
    <source>
        <dbReference type="SAM" id="SignalP"/>
    </source>
</evidence>
<gene>
    <name evidence="3" type="ordered locus">BC_1265</name>
</gene>
<dbReference type="GeneID" id="99617477"/>
<evidence type="ECO:0000313" key="4">
    <source>
        <dbReference type="Proteomes" id="UP000001417"/>
    </source>
</evidence>
<dbReference type="HOGENOM" id="CLU_849022_0_0_9"/>
<dbReference type="PROSITE" id="PS51257">
    <property type="entry name" value="PROKAR_LIPOPROTEIN"/>
    <property type="match status" value="1"/>
</dbReference>
<dbReference type="OrthoDB" id="1650483at2"/>
<dbReference type="EMBL" id="AE016877">
    <property type="protein sequence ID" value="AAP08249.1"/>
    <property type="molecule type" value="Genomic_DNA"/>
</dbReference>
<dbReference type="Proteomes" id="UP000001417">
    <property type="component" value="Chromosome"/>
</dbReference>
<protein>
    <submittedName>
        <fullName evidence="3">Hypothetical Cytosolic Protein</fullName>
    </submittedName>
</protein>
<dbReference type="PATRIC" id="fig|226900.8.peg.1238"/>
<organism evidence="3 4">
    <name type="scientific">Bacillus cereus (strain ATCC 14579 / DSM 31 / CCUG 7414 / JCM 2152 / NBRC 15305 / NCIMB 9373 / NCTC 2599 / NRRL B-3711)</name>
    <dbReference type="NCBI Taxonomy" id="226900"/>
    <lineage>
        <taxon>Bacteria</taxon>
        <taxon>Bacillati</taxon>
        <taxon>Bacillota</taxon>
        <taxon>Bacilli</taxon>
        <taxon>Bacillales</taxon>
        <taxon>Bacillaceae</taxon>
        <taxon>Bacillus</taxon>
        <taxon>Bacillus cereus group</taxon>
    </lineage>
</organism>
<dbReference type="AlphaFoldDB" id="Q813U6"/>
<feature type="signal peptide" evidence="2">
    <location>
        <begin position="1"/>
        <end position="17"/>
    </location>
</feature>